<dbReference type="EMBL" id="BARW01020949">
    <property type="protein sequence ID" value="GAI97625.1"/>
    <property type="molecule type" value="Genomic_DNA"/>
</dbReference>
<dbReference type="GO" id="GO:0008705">
    <property type="term" value="F:methionine synthase activity"/>
    <property type="evidence" value="ECO:0007669"/>
    <property type="project" value="InterPro"/>
</dbReference>
<dbReference type="InterPro" id="IPR037010">
    <property type="entry name" value="VitB12-dep_Met_synth_activ_sf"/>
</dbReference>
<reference evidence="1" key="1">
    <citation type="journal article" date="2014" name="Front. Microbiol.">
        <title>High frequency of phylogenetically diverse reductive dehalogenase-homologous genes in deep subseafloor sedimentary metagenomes.</title>
        <authorList>
            <person name="Kawai M."/>
            <person name="Futagami T."/>
            <person name="Toyoda A."/>
            <person name="Takaki Y."/>
            <person name="Nishi S."/>
            <person name="Hori S."/>
            <person name="Arai W."/>
            <person name="Tsubouchi T."/>
            <person name="Morono Y."/>
            <person name="Uchiyama I."/>
            <person name="Ito T."/>
            <person name="Fujiyama A."/>
            <person name="Inagaki F."/>
            <person name="Takami H."/>
        </authorList>
    </citation>
    <scope>NUCLEOTIDE SEQUENCE</scope>
    <source>
        <strain evidence="1">Expedition CK06-06</strain>
    </source>
</reference>
<protein>
    <recommendedName>
        <fullName evidence="2">AdoMet activation domain-containing protein</fullName>
    </recommendedName>
</protein>
<evidence type="ECO:0000313" key="1">
    <source>
        <dbReference type="EMBL" id="GAI97625.1"/>
    </source>
</evidence>
<accession>X1UCM9</accession>
<evidence type="ECO:0008006" key="2">
    <source>
        <dbReference type="Google" id="ProtNLM"/>
    </source>
</evidence>
<proteinExistence type="predicted"/>
<gene>
    <name evidence="1" type="ORF">S12H4_35293</name>
</gene>
<dbReference type="Gene3D" id="3.40.109.40">
    <property type="match status" value="1"/>
</dbReference>
<comment type="caution">
    <text evidence="1">The sequence shown here is derived from an EMBL/GenBank/DDBJ whole genome shotgun (WGS) entry which is preliminary data.</text>
</comment>
<feature type="non-terminal residue" evidence="1">
    <location>
        <position position="234"/>
    </location>
</feature>
<name>X1UCM9_9ZZZZ</name>
<organism evidence="1">
    <name type="scientific">marine sediment metagenome</name>
    <dbReference type="NCBI Taxonomy" id="412755"/>
    <lineage>
        <taxon>unclassified sequences</taxon>
        <taxon>metagenomes</taxon>
        <taxon>ecological metagenomes</taxon>
    </lineage>
</organism>
<dbReference type="AlphaFoldDB" id="X1UCM9"/>
<dbReference type="SUPFAM" id="SSF56507">
    <property type="entry name" value="Methionine synthase activation domain-like"/>
    <property type="match status" value="1"/>
</dbReference>
<sequence length="234" mass="24967">MAPRGKAFCLGVAFLVDFSGDYNLEEKDMPVIRDISLSLDYDEAMLRRQGLGEPSQVRPEIKKVITELLAEVGKGGLLEPAVAYEYYPITAIDADRISLEGGKAIEGPLLPATFPEAKELIVLIATIGPKLEKQVTEYTKGGGALRGMVLDGIGTAAVDRLIPQALELIAAEVASRGYEISSPVNPGMPGFPMTEQWNLLELAPAKEIGVSLSSSGVLIPRKSTSMVIGIGPKM</sequence>